<organism evidence="2 3">
    <name type="scientific">Caryophanon tenue</name>
    <dbReference type="NCBI Taxonomy" id="33978"/>
    <lineage>
        <taxon>Bacteria</taxon>
        <taxon>Bacillati</taxon>
        <taxon>Bacillota</taxon>
        <taxon>Bacilli</taxon>
        <taxon>Bacillales</taxon>
        <taxon>Caryophanaceae</taxon>
        <taxon>Caryophanon</taxon>
    </lineage>
</organism>
<comment type="caution">
    <text evidence="2">The sequence shown here is derived from an EMBL/GenBank/DDBJ whole genome shotgun (WGS) entry which is preliminary data.</text>
</comment>
<proteinExistence type="predicted"/>
<keyword evidence="1" id="KW-0812">Transmembrane</keyword>
<feature type="transmembrane region" description="Helical" evidence="1">
    <location>
        <begin position="6"/>
        <end position="22"/>
    </location>
</feature>
<dbReference type="InterPro" id="IPR019277">
    <property type="entry name" value="DUF2304"/>
</dbReference>
<evidence type="ECO:0000256" key="1">
    <source>
        <dbReference type="SAM" id="Phobius"/>
    </source>
</evidence>
<keyword evidence="1" id="KW-0472">Membrane</keyword>
<sequence>MNIYLFSVVMMIFIYVIIWRNVKRGRLGVRDSILWITLSVLMGVMVWQNTWLDWLATQLQVAYAPSLLFLMAVLLCLLFIFDLTIRLYDLQKKHIKLVQRVALLESEREEGR</sequence>
<keyword evidence="1" id="KW-1133">Transmembrane helix</keyword>
<protein>
    <recommendedName>
        <fullName evidence="4">DUF2304 domain-containing protein</fullName>
    </recommendedName>
</protein>
<dbReference type="Pfam" id="PF10066">
    <property type="entry name" value="DUF2304"/>
    <property type="match status" value="1"/>
</dbReference>
<dbReference type="Proteomes" id="UP000093199">
    <property type="component" value="Unassembled WGS sequence"/>
</dbReference>
<keyword evidence="3" id="KW-1185">Reference proteome</keyword>
<dbReference type="EMBL" id="MASJ01000034">
    <property type="protein sequence ID" value="OCS83525.1"/>
    <property type="molecule type" value="Genomic_DNA"/>
</dbReference>
<dbReference type="STRING" id="33978.A6M13_04375"/>
<feature type="transmembrane region" description="Helical" evidence="1">
    <location>
        <begin position="34"/>
        <end position="51"/>
    </location>
</feature>
<evidence type="ECO:0008006" key="4">
    <source>
        <dbReference type="Google" id="ProtNLM"/>
    </source>
</evidence>
<evidence type="ECO:0000313" key="3">
    <source>
        <dbReference type="Proteomes" id="UP000093199"/>
    </source>
</evidence>
<dbReference type="RefSeq" id="WP_066546763.1">
    <property type="nucleotide sequence ID" value="NZ_MASJ01000034.1"/>
</dbReference>
<dbReference type="AlphaFoldDB" id="A0A1C0Y8R3"/>
<evidence type="ECO:0000313" key="2">
    <source>
        <dbReference type="EMBL" id="OCS83525.1"/>
    </source>
</evidence>
<feature type="transmembrane region" description="Helical" evidence="1">
    <location>
        <begin position="63"/>
        <end position="85"/>
    </location>
</feature>
<gene>
    <name evidence="2" type="ORF">A6M13_04375</name>
</gene>
<dbReference type="OrthoDB" id="677868at2"/>
<name>A0A1C0Y8R3_9BACL</name>
<reference evidence="2 3" key="1">
    <citation type="submission" date="2016-07" db="EMBL/GenBank/DDBJ databases">
        <title>Caryophanon tenue genome sequencing.</title>
        <authorList>
            <person name="Verma A."/>
            <person name="Pal Y."/>
            <person name="Krishnamurthi S."/>
        </authorList>
    </citation>
    <scope>NUCLEOTIDE SEQUENCE [LARGE SCALE GENOMIC DNA]</scope>
    <source>
        <strain evidence="2 3">DSM 14152</strain>
    </source>
</reference>
<accession>A0A1C0Y8R3</accession>